<evidence type="ECO:0000259" key="3">
    <source>
        <dbReference type="PROSITE" id="PS50893"/>
    </source>
</evidence>
<dbReference type="CDD" id="cd03230">
    <property type="entry name" value="ABC_DR_subfamily_A"/>
    <property type="match status" value="1"/>
</dbReference>
<dbReference type="Proteomes" id="UP000481872">
    <property type="component" value="Unassembled WGS sequence"/>
</dbReference>
<dbReference type="Pfam" id="PF00005">
    <property type="entry name" value="ABC_tran"/>
    <property type="match status" value="1"/>
</dbReference>
<dbReference type="InterPro" id="IPR027417">
    <property type="entry name" value="P-loop_NTPase"/>
</dbReference>
<keyword evidence="5" id="KW-1185">Reference proteome</keyword>
<name>A0A6M0H687_9CLOT</name>
<dbReference type="InterPro" id="IPR017871">
    <property type="entry name" value="ABC_transporter-like_CS"/>
</dbReference>
<dbReference type="PANTHER" id="PTHR43158:SF1">
    <property type="entry name" value="ABC TRANSPORTER, ATP-BINDING PROTEIN"/>
    <property type="match status" value="1"/>
</dbReference>
<dbReference type="Gene3D" id="3.40.50.300">
    <property type="entry name" value="P-loop containing nucleotide triphosphate hydrolases"/>
    <property type="match status" value="1"/>
</dbReference>
<dbReference type="PROSITE" id="PS00211">
    <property type="entry name" value="ABC_TRANSPORTER_1"/>
    <property type="match status" value="1"/>
</dbReference>
<proteinExistence type="predicted"/>
<protein>
    <submittedName>
        <fullName evidence="4">ABC transporter ATP-binding protein</fullName>
    </submittedName>
</protein>
<feature type="domain" description="ABC transporter" evidence="3">
    <location>
        <begin position="2"/>
        <end position="224"/>
    </location>
</feature>
<gene>
    <name evidence="4" type="ORF">G3M99_15035</name>
</gene>
<dbReference type="EMBL" id="JAAGPU010000034">
    <property type="protein sequence ID" value="NEU06139.1"/>
    <property type="molecule type" value="Genomic_DNA"/>
</dbReference>
<dbReference type="PANTHER" id="PTHR43158">
    <property type="entry name" value="SKFA PEPTIDE EXPORT ATP-BINDING PROTEIN SKFE"/>
    <property type="match status" value="1"/>
</dbReference>
<dbReference type="GO" id="GO:0005524">
    <property type="term" value="F:ATP binding"/>
    <property type="evidence" value="ECO:0007669"/>
    <property type="project" value="UniProtKB-KW"/>
</dbReference>
<reference evidence="4 5" key="1">
    <citation type="submission" date="2020-02" db="EMBL/GenBank/DDBJ databases">
        <title>Genome assembly of a novel Clostridium senegalense strain.</title>
        <authorList>
            <person name="Gupta T.B."/>
            <person name="Jauregui R."/>
            <person name="Maclean P."/>
            <person name="Nawarathana A."/>
            <person name="Brightwell G."/>
        </authorList>
    </citation>
    <scope>NUCLEOTIDE SEQUENCE [LARGE SCALE GENOMIC DNA]</scope>
    <source>
        <strain evidence="4 5">AGRFS4</strain>
    </source>
</reference>
<dbReference type="InterPro" id="IPR003593">
    <property type="entry name" value="AAA+_ATPase"/>
</dbReference>
<evidence type="ECO:0000313" key="5">
    <source>
        <dbReference type="Proteomes" id="UP000481872"/>
    </source>
</evidence>
<dbReference type="SMART" id="SM00382">
    <property type="entry name" value="AAA"/>
    <property type="match status" value="1"/>
</dbReference>
<dbReference type="GO" id="GO:0016887">
    <property type="term" value="F:ATP hydrolysis activity"/>
    <property type="evidence" value="ECO:0007669"/>
    <property type="project" value="InterPro"/>
</dbReference>
<accession>A0A6M0H687</accession>
<dbReference type="SUPFAM" id="SSF52540">
    <property type="entry name" value="P-loop containing nucleoside triphosphate hydrolases"/>
    <property type="match status" value="1"/>
</dbReference>
<evidence type="ECO:0000313" key="4">
    <source>
        <dbReference type="EMBL" id="NEU06139.1"/>
    </source>
</evidence>
<dbReference type="AlphaFoldDB" id="A0A6M0H687"/>
<keyword evidence="2 4" id="KW-0067">ATP-binding</keyword>
<keyword evidence="1" id="KW-0547">Nucleotide-binding</keyword>
<dbReference type="RefSeq" id="WP_061994684.1">
    <property type="nucleotide sequence ID" value="NZ_JAAGPU010000034.1"/>
</dbReference>
<evidence type="ECO:0000256" key="2">
    <source>
        <dbReference type="ARBA" id="ARBA00022840"/>
    </source>
</evidence>
<evidence type="ECO:0000256" key="1">
    <source>
        <dbReference type="ARBA" id="ARBA00022741"/>
    </source>
</evidence>
<organism evidence="4 5">
    <name type="scientific">Clostridium senegalense</name>
    <dbReference type="NCBI Taxonomy" id="1465809"/>
    <lineage>
        <taxon>Bacteria</taxon>
        <taxon>Bacillati</taxon>
        <taxon>Bacillota</taxon>
        <taxon>Clostridia</taxon>
        <taxon>Eubacteriales</taxon>
        <taxon>Clostridiaceae</taxon>
        <taxon>Clostridium</taxon>
    </lineage>
</organism>
<comment type="caution">
    <text evidence="4">The sequence shown here is derived from an EMBL/GenBank/DDBJ whole genome shotgun (WGS) entry which is preliminary data.</text>
</comment>
<sequence>MIQVNNAFKKFGKIKAIDGVTFSIKEGKITALLGINGVGKSTMLKAIMGLISLDDGEILIDNEKRTYKTYNKIAMVPDVHIQYPNMTIKDAFDYMDVFYNNWDMEMAYNMLKMFKLTDDREMYKLSKGNLARVKIILGFSQKAKYLLLDEPFSGIDIFTREDFISSMINYMDEDMAIVITTHEIKEVENIVDEVILMDNGKVVLEFNAEDVRFEEGMSIVDKMREVYRGEKRQ</sequence>
<dbReference type="InterPro" id="IPR003439">
    <property type="entry name" value="ABC_transporter-like_ATP-bd"/>
</dbReference>
<dbReference type="PROSITE" id="PS50893">
    <property type="entry name" value="ABC_TRANSPORTER_2"/>
    <property type="match status" value="1"/>
</dbReference>